<keyword evidence="1" id="KW-0812">Transmembrane</keyword>
<evidence type="ECO:0000256" key="1">
    <source>
        <dbReference type="SAM" id="Phobius"/>
    </source>
</evidence>
<sequence>MNSLKKLIENPISAFIGSMIAVAMSILSLVFAHQAHQLSVLEFKQERYLILKGTFKDEGKSVYVASASNESYFLKGEVFFPPLIHEYSAPIDSSGKFWHMGSVMHELQELTLKHVQPESGVVKFSNGDIPIIIKSYYASKGEAYTDVSLYMLGMEVFIEDKEYSRPRITLNSLSFVQRLDPNIPINQAQLNDFVNNKGNWYLPTNQP</sequence>
<dbReference type="Proteomes" id="UP000652567">
    <property type="component" value="Unassembled WGS sequence"/>
</dbReference>
<comment type="caution">
    <text evidence="2">The sequence shown here is derived from an EMBL/GenBank/DDBJ whole genome shotgun (WGS) entry which is preliminary data.</text>
</comment>
<organism evidence="2 3">
    <name type="scientific">Cellvibrio polysaccharolyticus</name>
    <dbReference type="NCBI Taxonomy" id="2082724"/>
    <lineage>
        <taxon>Bacteria</taxon>
        <taxon>Pseudomonadati</taxon>
        <taxon>Pseudomonadota</taxon>
        <taxon>Gammaproteobacteria</taxon>
        <taxon>Cellvibrionales</taxon>
        <taxon>Cellvibrionaceae</taxon>
        <taxon>Cellvibrio</taxon>
    </lineage>
</organism>
<name>A0A928YVL2_9GAMM</name>
<keyword evidence="1" id="KW-1133">Transmembrane helix</keyword>
<gene>
    <name evidence="2" type="ORF">C4F51_08330</name>
</gene>
<proteinExistence type="predicted"/>
<accession>A0A928YVL2</accession>
<dbReference type="RefSeq" id="WP_193908854.1">
    <property type="nucleotide sequence ID" value="NZ_PRDL01000001.1"/>
</dbReference>
<reference evidence="2" key="1">
    <citation type="submission" date="2018-07" db="EMBL/GenBank/DDBJ databases">
        <title>Genome assembly of strain Ka43.</title>
        <authorList>
            <person name="Kukolya J."/>
            <person name="Nagy I."/>
            <person name="Horvath B."/>
            <person name="Toth A."/>
        </authorList>
    </citation>
    <scope>NUCLEOTIDE SEQUENCE</scope>
    <source>
        <strain evidence="2">KB43</strain>
    </source>
</reference>
<evidence type="ECO:0000313" key="3">
    <source>
        <dbReference type="Proteomes" id="UP000652567"/>
    </source>
</evidence>
<dbReference type="AlphaFoldDB" id="A0A928YVL2"/>
<keyword evidence="3" id="KW-1185">Reference proteome</keyword>
<feature type="transmembrane region" description="Helical" evidence="1">
    <location>
        <begin position="12"/>
        <end position="32"/>
    </location>
</feature>
<protein>
    <submittedName>
        <fullName evidence="2">Uncharacterized protein</fullName>
    </submittedName>
</protein>
<evidence type="ECO:0000313" key="2">
    <source>
        <dbReference type="EMBL" id="MBE8717193.1"/>
    </source>
</evidence>
<dbReference type="EMBL" id="PRDL01000001">
    <property type="protein sequence ID" value="MBE8717193.1"/>
    <property type="molecule type" value="Genomic_DNA"/>
</dbReference>
<keyword evidence="1" id="KW-0472">Membrane</keyword>